<evidence type="ECO:0000313" key="3">
    <source>
        <dbReference type="EMBL" id="AUX07932.1"/>
    </source>
</evidence>
<accession>A0A343TFR0</accession>
<dbReference type="Proteomes" id="UP000263012">
    <property type="component" value="Chromosome"/>
</dbReference>
<evidence type="ECO:0000313" key="4">
    <source>
        <dbReference type="Proteomes" id="UP000263012"/>
    </source>
</evidence>
<dbReference type="Gene3D" id="1.10.287.1490">
    <property type="match status" value="1"/>
</dbReference>
<protein>
    <recommendedName>
        <fullName evidence="5">CopG family transcriptional regulator</fullName>
    </recommendedName>
</protein>
<evidence type="ECO:0000256" key="1">
    <source>
        <dbReference type="SAM" id="Coils"/>
    </source>
</evidence>
<proteinExistence type="predicted"/>
<dbReference type="RefSeq" id="WP_245883325.1">
    <property type="nucleotide sequence ID" value="NZ_CP025066.1"/>
</dbReference>
<dbReference type="EMBL" id="CP025066">
    <property type="protein sequence ID" value="AUX07932.1"/>
    <property type="molecule type" value="Genomic_DNA"/>
</dbReference>
<feature type="region of interest" description="Disordered" evidence="2">
    <location>
        <begin position="261"/>
        <end position="294"/>
    </location>
</feature>
<dbReference type="GeneID" id="71812005"/>
<dbReference type="SUPFAM" id="SSF58113">
    <property type="entry name" value="Apolipoprotein A-I"/>
    <property type="match status" value="1"/>
</dbReference>
<dbReference type="AlphaFoldDB" id="A0A343TFR0"/>
<dbReference type="KEGG" id="hdf:AArcSl_0277"/>
<sequence length="294" mass="32502">MSDTGESTSTPQLREDLDAWLADRVEGTDRTTDKELERIVAVYRFATAGAETEADDEELPDAESLARLPDRLDETREDLEREIEDVRERVIQVLEKTHDRAEKGHAHPELDDSIDDLAARLESLEESLTELEKSMAAEELGAEVDSLRTDLEATTDRLEGFEERLGGVGDHSEGIEGKLDTLASAIVRLRTRTDRLEVKAETEDRLDELRREANRTGSRTADCGQCGRSVTVALLSGPNCPHCEATFRGLDPSRGFFGSATLVAEDRPALEGETAPESDVDDESDDPTEGDHHE</sequence>
<gene>
    <name evidence="3" type="ORF">AArcSl_0277</name>
</gene>
<evidence type="ECO:0008006" key="5">
    <source>
        <dbReference type="Google" id="ProtNLM"/>
    </source>
</evidence>
<keyword evidence="4" id="KW-1185">Reference proteome</keyword>
<evidence type="ECO:0000256" key="2">
    <source>
        <dbReference type="SAM" id="MobiDB-lite"/>
    </source>
</evidence>
<reference evidence="4" key="1">
    <citation type="submission" date="2017-11" db="EMBL/GenBank/DDBJ databases">
        <title>Phenotypic and genomic properties of facultatively anaerobic sulfur-reducing natronoarchaea from hypersaline soda lakes.</title>
        <authorList>
            <person name="Sorokin D.Y."/>
            <person name="Kublanov I.V."/>
            <person name="Roman P."/>
            <person name="Sinninghe Damste J.S."/>
            <person name="Golyshin P.N."/>
            <person name="Rojo D."/>
            <person name="Ciordia S."/>
            <person name="Mena M.D.C."/>
            <person name="Ferrer M."/>
            <person name="Messina E."/>
            <person name="Smedile F."/>
            <person name="La Spada G."/>
            <person name="La Cono V."/>
            <person name="Yakimov M.M."/>
        </authorList>
    </citation>
    <scope>NUCLEOTIDE SEQUENCE [LARGE SCALE GENOMIC DNA]</scope>
    <source>
        <strain evidence="4">AArc-Sl</strain>
    </source>
</reference>
<name>A0A343TFR0_9EURY</name>
<organism evidence="3 4">
    <name type="scientific">Halalkaliarchaeum desulfuricum</name>
    <dbReference type="NCBI Taxonomy" id="2055893"/>
    <lineage>
        <taxon>Archaea</taxon>
        <taxon>Methanobacteriati</taxon>
        <taxon>Methanobacteriota</taxon>
        <taxon>Stenosarchaea group</taxon>
        <taxon>Halobacteria</taxon>
        <taxon>Halobacteriales</taxon>
        <taxon>Haloferacaceae</taxon>
        <taxon>Halalkaliarchaeum</taxon>
    </lineage>
</organism>
<keyword evidence="1" id="KW-0175">Coiled coil</keyword>
<feature type="compositionally biased region" description="Acidic residues" evidence="2">
    <location>
        <begin position="274"/>
        <end position="288"/>
    </location>
</feature>
<feature type="coiled-coil region" evidence="1">
    <location>
        <begin position="69"/>
        <end position="164"/>
    </location>
</feature>